<dbReference type="OrthoDB" id="1293114at2759"/>
<keyword evidence="6" id="KW-0378">Hydrolase</keyword>
<keyword evidence="3" id="KW-0134">Cell wall</keyword>
<dbReference type="STRING" id="344612.A1CPY5"/>
<evidence type="ECO:0000256" key="7">
    <source>
        <dbReference type="ARBA" id="ARBA00023180"/>
    </source>
</evidence>
<organism evidence="14 15">
    <name type="scientific">Aspergillus clavatus (strain ATCC 1007 / CBS 513.65 / DSM 816 / NCTC 3887 / NRRL 1 / QM 1276 / 107)</name>
    <dbReference type="NCBI Taxonomy" id="344612"/>
    <lineage>
        <taxon>Eukaryota</taxon>
        <taxon>Fungi</taxon>
        <taxon>Dikarya</taxon>
        <taxon>Ascomycota</taxon>
        <taxon>Pezizomycotina</taxon>
        <taxon>Eurotiomycetes</taxon>
        <taxon>Eurotiomycetidae</taxon>
        <taxon>Eurotiales</taxon>
        <taxon>Aspergillaceae</taxon>
        <taxon>Aspergillus</taxon>
        <taxon>Aspergillus subgen. Fumigati</taxon>
    </lineage>
</organism>
<keyword evidence="8" id="KW-0326">Glycosidase</keyword>
<dbReference type="EC" id="3.2.1.58" evidence="10"/>
<evidence type="ECO:0000256" key="10">
    <source>
        <dbReference type="ARBA" id="ARBA00038929"/>
    </source>
</evidence>
<feature type="signal peptide" evidence="13">
    <location>
        <begin position="1"/>
        <end position="18"/>
    </location>
</feature>
<comment type="subcellular location">
    <subcellularLocation>
        <location evidence="1">Secreted</location>
        <location evidence="1">Cell wall</location>
    </subcellularLocation>
</comment>
<feature type="chain" id="PRO_5002633315" description="glucan 1,3-beta-glucosidase" evidence="13">
    <location>
        <begin position="19"/>
        <end position="303"/>
    </location>
</feature>
<evidence type="ECO:0000256" key="11">
    <source>
        <dbReference type="ARBA" id="ARBA00041761"/>
    </source>
</evidence>
<dbReference type="GO" id="GO:0005975">
    <property type="term" value="P:carbohydrate metabolic process"/>
    <property type="evidence" value="ECO:0007669"/>
    <property type="project" value="InterPro"/>
</dbReference>
<protein>
    <recommendedName>
        <fullName evidence="10">glucan 1,3-beta-glucosidase</fullName>
        <ecNumber evidence="10">3.2.1.58</ecNumber>
    </recommendedName>
    <alternativeName>
        <fullName evidence="11">Exo-1,3-beta-glucanase</fullName>
    </alternativeName>
</protein>
<accession>A1CPY5</accession>
<dbReference type="GO" id="GO:0005576">
    <property type="term" value="C:extracellular region"/>
    <property type="evidence" value="ECO:0007669"/>
    <property type="project" value="TreeGrafter"/>
</dbReference>
<dbReference type="RefSeq" id="XP_001269132.1">
    <property type="nucleotide sequence ID" value="XM_001269131.1"/>
</dbReference>
<dbReference type="Pfam" id="PF00332">
    <property type="entry name" value="Glyco_hydro_17"/>
    <property type="match status" value="1"/>
</dbReference>
<dbReference type="GO" id="GO:0009986">
    <property type="term" value="C:cell surface"/>
    <property type="evidence" value="ECO:0007669"/>
    <property type="project" value="TreeGrafter"/>
</dbReference>
<dbReference type="InterPro" id="IPR000490">
    <property type="entry name" value="Glyco_hydro_17"/>
</dbReference>
<dbReference type="GeneID" id="4701991"/>
<dbReference type="Proteomes" id="UP000006701">
    <property type="component" value="Unassembled WGS sequence"/>
</dbReference>
<dbReference type="PANTHER" id="PTHR16631">
    <property type="entry name" value="GLUCAN 1,3-BETA-GLUCOSIDASE"/>
    <property type="match status" value="1"/>
</dbReference>
<keyword evidence="4" id="KW-0964">Secreted</keyword>
<evidence type="ECO:0000313" key="14">
    <source>
        <dbReference type="EMBL" id="EAW07706.1"/>
    </source>
</evidence>
<dbReference type="VEuPathDB" id="FungiDB:ACLA_024210"/>
<keyword evidence="15" id="KW-1185">Reference proteome</keyword>
<evidence type="ECO:0000256" key="6">
    <source>
        <dbReference type="ARBA" id="ARBA00022801"/>
    </source>
</evidence>
<dbReference type="HOGENOM" id="CLU_028820_2_0_1"/>
<dbReference type="GO" id="GO:0042973">
    <property type="term" value="F:glucan endo-1,3-beta-D-glucosidase activity"/>
    <property type="evidence" value="ECO:0007669"/>
    <property type="project" value="TreeGrafter"/>
</dbReference>
<dbReference type="SUPFAM" id="SSF51445">
    <property type="entry name" value="(Trans)glycosidases"/>
    <property type="match status" value="1"/>
</dbReference>
<keyword evidence="5 13" id="KW-0732">Signal</keyword>
<proteinExistence type="inferred from homology"/>
<dbReference type="KEGG" id="act:ACLA_024210"/>
<evidence type="ECO:0000256" key="5">
    <source>
        <dbReference type="ARBA" id="ARBA00022729"/>
    </source>
</evidence>
<dbReference type="GO" id="GO:0004338">
    <property type="term" value="F:glucan exo-1,3-beta-glucosidase activity"/>
    <property type="evidence" value="ECO:0007669"/>
    <property type="project" value="UniProtKB-EC"/>
</dbReference>
<dbReference type="OMA" id="EGICAMR"/>
<reference evidence="14 15" key="1">
    <citation type="journal article" date="2008" name="PLoS Genet.">
        <title>Genomic islands in the pathogenic filamentous fungus Aspergillus fumigatus.</title>
        <authorList>
            <person name="Fedorova N.D."/>
            <person name="Khaldi N."/>
            <person name="Joardar V.S."/>
            <person name="Maiti R."/>
            <person name="Amedeo P."/>
            <person name="Anderson M.J."/>
            <person name="Crabtree J."/>
            <person name="Silva J.C."/>
            <person name="Badger J.H."/>
            <person name="Albarraq A."/>
            <person name="Angiuoli S."/>
            <person name="Bussey H."/>
            <person name="Bowyer P."/>
            <person name="Cotty P.J."/>
            <person name="Dyer P.S."/>
            <person name="Egan A."/>
            <person name="Galens K."/>
            <person name="Fraser-Liggett C.M."/>
            <person name="Haas B.J."/>
            <person name="Inman J.M."/>
            <person name="Kent R."/>
            <person name="Lemieux S."/>
            <person name="Malavazi I."/>
            <person name="Orvis J."/>
            <person name="Roemer T."/>
            <person name="Ronning C.M."/>
            <person name="Sundaram J.P."/>
            <person name="Sutton G."/>
            <person name="Turner G."/>
            <person name="Venter J.C."/>
            <person name="White O.R."/>
            <person name="Whitty B.R."/>
            <person name="Youngman P."/>
            <person name="Wolfe K.H."/>
            <person name="Goldman G.H."/>
            <person name="Wortman J.R."/>
            <person name="Jiang B."/>
            <person name="Denning D.W."/>
            <person name="Nierman W.C."/>
        </authorList>
    </citation>
    <scope>NUCLEOTIDE SEQUENCE [LARGE SCALE GENOMIC DNA]</scope>
    <source>
        <strain evidence="15">ATCC 1007 / CBS 513.65 / DSM 816 / NCTC 3887 / NRRL 1</strain>
    </source>
</reference>
<dbReference type="AlphaFoldDB" id="A1CPY5"/>
<evidence type="ECO:0000256" key="3">
    <source>
        <dbReference type="ARBA" id="ARBA00022512"/>
    </source>
</evidence>
<evidence type="ECO:0000256" key="13">
    <source>
        <dbReference type="SAM" id="SignalP"/>
    </source>
</evidence>
<evidence type="ECO:0000256" key="12">
    <source>
        <dbReference type="RuleBase" id="RU004335"/>
    </source>
</evidence>
<evidence type="ECO:0000256" key="8">
    <source>
        <dbReference type="ARBA" id="ARBA00023295"/>
    </source>
</evidence>
<dbReference type="Gene3D" id="3.20.20.80">
    <property type="entry name" value="Glycosidases"/>
    <property type="match status" value="1"/>
</dbReference>
<dbReference type="InterPro" id="IPR017853">
    <property type="entry name" value="GH"/>
</dbReference>
<evidence type="ECO:0000313" key="15">
    <source>
        <dbReference type="Proteomes" id="UP000006701"/>
    </source>
</evidence>
<evidence type="ECO:0000256" key="2">
    <source>
        <dbReference type="ARBA" id="ARBA00008773"/>
    </source>
</evidence>
<name>A1CPY5_ASPCL</name>
<dbReference type="eggNOG" id="ENOG502QQE6">
    <property type="taxonomic scope" value="Eukaryota"/>
</dbReference>
<comment type="catalytic activity">
    <reaction evidence="9">
        <text>Successive hydrolysis of beta-D-glucose units from the non-reducing ends of (1-&gt;3)-beta-D-glucans, releasing alpha-glucose.</text>
        <dbReference type="EC" id="3.2.1.58"/>
    </reaction>
</comment>
<evidence type="ECO:0000256" key="4">
    <source>
        <dbReference type="ARBA" id="ARBA00022525"/>
    </source>
</evidence>
<dbReference type="EMBL" id="DS027059">
    <property type="protein sequence ID" value="EAW07706.1"/>
    <property type="molecule type" value="Genomic_DNA"/>
</dbReference>
<dbReference type="GO" id="GO:0009277">
    <property type="term" value="C:fungal-type cell wall"/>
    <property type="evidence" value="ECO:0007669"/>
    <property type="project" value="TreeGrafter"/>
</dbReference>
<sequence>MRVSTLLPIALAAGTAVASKQGTLGFALGNKNADSSCKSQSDYEKDFDALKGVTTLVRTYSASDCDTAKNIIPAAKAKQFKVVLGVWPDYDQSFNQDFSALKASVHGNEDVVDAITVGSEVLYRKGLTADNLLKRIQQVQNEFPQVTVGFVDSWNKIADGTADPIIKGGVNYILANGFAYWQGQELSNATNTYFDDMAQALEHIEKVAPNPDKIRFGNGETGWPTTGGSNYGPAVASTENAATYYQSAVCGILDWGIDVFYFEAFDEAWKPDTKGDNGEMQDEKHWGAFSADRKVKFDLKCNK</sequence>
<evidence type="ECO:0000256" key="1">
    <source>
        <dbReference type="ARBA" id="ARBA00004191"/>
    </source>
</evidence>
<gene>
    <name evidence="14" type="ORF">ACLA_024210</name>
</gene>
<evidence type="ECO:0000256" key="9">
    <source>
        <dbReference type="ARBA" id="ARBA00036824"/>
    </source>
</evidence>
<comment type="similarity">
    <text evidence="2 12">Belongs to the glycosyl hydrolase 17 family.</text>
</comment>
<dbReference type="PANTHER" id="PTHR16631:SF26">
    <property type="entry name" value="GLUCAN 1,3-BETA-GLUCOSIDASE"/>
    <property type="match status" value="1"/>
</dbReference>
<dbReference type="GO" id="GO:0071555">
    <property type="term" value="P:cell wall organization"/>
    <property type="evidence" value="ECO:0007669"/>
    <property type="project" value="TreeGrafter"/>
</dbReference>
<keyword evidence="7" id="KW-0325">Glycoprotein</keyword>
<dbReference type="InterPro" id="IPR050732">
    <property type="entry name" value="Beta-glucan_modifiers"/>
</dbReference>